<name>A0A9W7GC85_9STRA</name>
<dbReference type="Proteomes" id="UP001165065">
    <property type="component" value="Unassembled WGS sequence"/>
</dbReference>
<gene>
    <name evidence="2" type="ORF">TrCOL_g9114</name>
</gene>
<keyword evidence="3" id="KW-1185">Reference proteome</keyword>
<dbReference type="EMBL" id="BRYA01000157">
    <property type="protein sequence ID" value="GMI41754.1"/>
    <property type="molecule type" value="Genomic_DNA"/>
</dbReference>
<feature type="compositionally biased region" description="Basic and acidic residues" evidence="1">
    <location>
        <begin position="248"/>
        <end position="259"/>
    </location>
</feature>
<comment type="caution">
    <text evidence="2">The sequence shown here is derived from an EMBL/GenBank/DDBJ whole genome shotgun (WGS) entry which is preliminary data.</text>
</comment>
<evidence type="ECO:0000313" key="3">
    <source>
        <dbReference type="Proteomes" id="UP001165065"/>
    </source>
</evidence>
<accession>A0A9W7GC85</accession>
<evidence type="ECO:0000313" key="2">
    <source>
        <dbReference type="EMBL" id="GMI41754.1"/>
    </source>
</evidence>
<evidence type="ECO:0000256" key="1">
    <source>
        <dbReference type="SAM" id="MobiDB-lite"/>
    </source>
</evidence>
<feature type="region of interest" description="Disordered" evidence="1">
    <location>
        <begin position="248"/>
        <end position="269"/>
    </location>
</feature>
<protein>
    <submittedName>
        <fullName evidence="2">Uncharacterized protein</fullName>
    </submittedName>
</protein>
<proteinExistence type="predicted"/>
<sequence>MSDKPMIESPISAEELLAQKDSMIKDLRDKLADFEMASAIKKASQTIRRRSSAFRNSIKAEDSDVEIDSDEDSDKEDHFKADSKSFSDLIKQLDGSKEDENGYVEAFEEIVSKVIIHEKPSVVADYLIENKSNGALRRYTLDTIDNTTIALWQHHLKRGKIVVQYLLEICSIENQKIFGTKKECSVFTLNTIDNDTQLSEKAFAKYTDLSSLRSNCVQAHLKMGTIKLEECELGQSILTMQGELSLDHGSSKAPVRDGPGRNLSSKAGKALTQVSRRMSDIMSTTPKNGVDSQETFSARYESTFANLLDDLDAKDEVTSDQNMQAKHFQRFVDRRGLGNANKNLITYLCKSFKNVALSLKDRFDQPSIIDQRRMERFKHQIKNPLPLTIQEKEFLESTEKYENIMNSASATLEVSSSAENLTTVTKKDRDTLWCCCSTTIDASAEDFFSYVMVQDTHARG</sequence>
<dbReference type="AlphaFoldDB" id="A0A9W7GC85"/>
<organism evidence="2 3">
    <name type="scientific">Triparma columacea</name>
    <dbReference type="NCBI Taxonomy" id="722753"/>
    <lineage>
        <taxon>Eukaryota</taxon>
        <taxon>Sar</taxon>
        <taxon>Stramenopiles</taxon>
        <taxon>Ochrophyta</taxon>
        <taxon>Bolidophyceae</taxon>
        <taxon>Parmales</taxon>
        <taxon>Triparmaceae</taxon>
        <taxon>Triparma</taxon>
    </lineage>
</organism>
<reference evidence="3" key="1">
    <citation type="journal article" date="2023" name="Commun. Biol.">
        <title>Genome analysis of Parmales, the sister group of diatoms, reveals the evolutionary specialization of diatoms from phago-mixotrophs to photoautotrophs.</title>
        <authorList>
            <person name="Ban H."/>
            <person name="Sato S."/>
            <person name="Yoshikawa S."/>
            <person name="Yamada K."/>
            <person name="Nakamura Y."/>
            <person name="Ichinomiya M."/>
            <person name="Sato N."/>
            <person name="Blanc-Mathieu R."/>
            <person name="Endo H."/>
            <person name="Kuwata A."/>
            <person name="Ogata H."/>
        </authorList>
    </citation>
    <scope>NUCLEOTIDE SEQUENCE [LARGE SCALE GENOMIC DNA]</scope>
</reference>